<feature type="compositionally biased region" description="Acidic residues" evidence="10">
    <location>
        <begin position="3710"/>
        <end position="3720"/>
    </location>
</feature>
<evidence type="ECO:0000313" key="13">
    <source>
        <dbReference type="Proteomes" id="UP000748531"/>
    </source>
</evidence>
<feature type="region of interest" description="Disordered" evidence="10">
    <location>
        <begin position="4295"/>
        <end position="4813"/>
    </location>
</feature>
<keyword evidence="5 9" id="KW-0547">Nucleotide-binding</keyword>
<evidence type="ECO:0000256" key="9">
    <source>
        <dbReference type="PIRNR" id="PIRNR010340"/>
    </source>
</evidence>
<sequence>MGKRRSKRNHQETSCVSIKVKKTKKNSSDGSVIVTNSGTFTESGKCECEELSNRNVMNKKEKIVLSSLSECFSQATMAVKRFESILVAGPVGCGKSTFIEQLSETFGAQVCHVQVSEQMDAKNLLGAYSCTEIPGQFIWRPGPLLNAMAEGLWLVLEDVDRGSADLQVLLTPLLRSSRSLSNPVLNTTLLNPVTGTPVCRHPDFRILMTRRLVKSHSGDLHLEYDNVYADMIERQSCLIMLPAMHDDSLRLLIPKLFPGIQTLVDRMIMNIYHHVCYESAAASVEVTSRSRVISTRDLLKFCTRIAPLSEETRQSDVLLLHAVDCFLACLSDTSRLLRLATLIAGELNLTPEKVTHILYRRRIELSVNPDEGAVYLGRSSLPCHRTAEWETRLASGVTSSGTTDGTSWPFASTHLACTLLERLAEGISNHEPLLLVGETGTGKTSAVQRLAQLCGRRLHVINLNQQSDSIDLLGGFKPVDMRTLIRPLREKFETLFCRTFRMETNATFLGHINTCFNDGRWRELFTLMQHPSRLAVTRPETSARSDWFTFLQQLDSLQRRLEAVTKANQPSLGFAFIEGALVRALQDGDWVLLDEINLAPAEMFDSLSGLLDSERGSLTLVERGDKEPLKRSSDFHLFAAMNPSTDVGKRELPVGLRNRFTEIYVPELDPGLDDTDVDPIRAVNREDLATLIRSYLRALNPSPVQITSLVRLYAALRRAALEGLVDGVGQRPHFSLRTLCRALIEAGRGYHGSTVRSLYEGLIFSFGSQISRSSRPVLDLLIRRYLCLSFGSQNRKLDLNTLNQLIASPLPKPIVKHDVDVKNQADYQHVEGYWIPRGPREPCQPTADTLVDGNYILTPSVRANLRDLARVVAAGGSLPVLLQGETSVGKTSLITYLASRIGQICYRINNHEHTDQQTYLGTYTVASATAQATGKLVAENDSNIPPPPLVFKDGPLVQAMRLGHWIILDELNLAPTDILEALNRVLDDNRTVFIPDTQEVVRAHPQFRLFATQNPPGLYAGRKLARCNSNLFQGKDSFITLRDLFRWAERYRLATCVTPSEKACTFFDWDTYLAEQGYLLLAGRVRNSSEAKLVAEAIEAVFKRPISESRLFDFTSETSPACLEFLQPFLSTQNPGSERPIGFEHIVWTRDMRRMLVLIGNALKYHEPVLLIGDTSCGKTTVCQLFAAIKHQSLHCVNCHQYTEAADFLGGLRPIRRSQSESNSESAQDGRLFEWVDGPLVTAMMRGEMFLLDEISLADDAVLECLNSLLEPERRLHLSERFEGTGDGTLTAVESNELTAHVDFRLVATMNPGGDYGKKELSPALRNRFTEIWCPTPLLSAVGTRSESSHLSQYQFSSDLFDIVEHNLLLHLPFLRESCSLMAKQLVHAMVDFVVRIAEMQLHNQCSGLIGRRAPPTIRDLIAWIRFMQSVTTSTTGLQFPTSLTNTNSCRPNCIARLDVLSACLHGAALIFLDAVDQNTSSIDNQGIDDPVADANVYLWKRLRTIASEHHLPTNALDFALHYAHNSSDIVTQGEPVCEQFGLVDDGLWFGADPFYLRTGPRLSNSPDSTAQPFSFSAPTPAMNLRRLLRAMQLPQRALLLEGSPGVGKTTLVLALARACGHEVVRINLSEATEASDLIGCDLPVEGAGAGVFVWRDGPLLQGLRRGHWIVLDEMNLASQSVLECLNACLDHRGEIYIPELNTSFKVNPESTRLFACQNPVREGGGRKGLPKSFLNRFTQVYLQPLSTTDQSFILHQLYPALTPTVIRLMVRFNETLNHRVNVTHEFATGGGPWEFNLRDLMRWSEMILKHQSTEGISPGLYVHFIYVDRMRSVEDKQKVADLWREVCSESQTPELMVYYKALGCMRLINRRQLRVGLAGFDRISSLDADSVPNYLILDQHRGTAESLLKVLEMGWMAILVGPPGSGKRTLVNICSTLVGQPMATMCLSPTADTVELLGTLEQREAGGLFSWVDSPLVTGMRNGHWVVIENAHFCSPSVLDRLNSVLESDGELMLGERGLDSENRLIRLRPHTAFRLILIVDEAVFGASPSVPNGVSRAMRNRGVEITTLSEVTSSELDFTRLLVSRGTPLPYIHALTKFHSIYTSLCADLSSGATHRLNLLSESMFTDLRPGCCKRPPVGMLLSAGLVMNQLLDTSSDTGLFMLTLRSLFPDEDDVNDEQTVSISYNPNCPQTRWCWILHRTLNFVYTMRQPNHQAARLTNRLIHRFIKDIQENRPELRQSLEQPECADPAAIVLHHLSELVQCGTADGYRRYHARIVCMAARSCSTDQFLCRRVFLEQANLEDLIYLPDQLTEAMQHVDQTVVDNLNWPSIGASDGWTDWPDLRWFPGWRYLASEDSRLPVHKWDIHFRSLLIDELVQFVASSCISSNVVPEKLNEIGQLSVIQAVCQLRQGHMSDALLNDFPGLSTVLDPWLDFVRSFMFVKAEESTQADWLNCCRAISLVWTWFSHFALKPLCVEAIDWSDRLTYHTERAQMCGPDERRVRPPCFEIMRPHFSLTIQPRFYSLFSIEGSLIVPNWISFGKKLGDILVTLRTDCSSNDMDEEEDVLDEERTELLCTSTQFSNERGPVTDFSIKTPQVRNMCLWPLAMLSVLHLDRCVGPHDPAVGSIRARVRIFLLGLTRPRILTVLSMLQPSFMSSHAQQRAFQRCLTETAVDRWIQDVCCQIDLFATGRLLPAFAVDQLERPTLHGEWRSLGQAIYALTWPTLSRYSEGTCSTDQPLIGWLHSRVVFGYAHRLLLLCSTWTPKEEVTSSPSSDQNQQPADVTDLFRQSAALLHTIHSVLVSFIHPERIQSNASDRPYDMDDFTQWILLSFTPIIGEAKLAFCVSREWMELLQLIEGFIACLIQLSHQPNSASLLAVGWITFGCVHVRSVCPHGPLDPWLVEQLELEASSSEYSQLRRRLSAYVTGFTDKLLLAPRKSDELYPVINSSICTTRWLEVVSDLCEWLTEPERFNTFADIVEPFLNGILSILRGLRIWTHNVSSARECELSTVVELVELLSTGLLTNKRVTERKISSSCPSSALSLATQLTSVTWRRILNQSVSRDVLSDSTQANRNAEFRVEFRLFSLILDLIWLHRLEACDSYTYPNNIKYIGRLLAFLNRPLAWRWQRAEAERKKAAAERAALFIEATGKKQRLQDELQQLPKRPKQRSADDNSDLVDPDLMEEVEWRLRFPETASLQAVVELNTDRRSFGLSKEEQIQQTVDRMHAVDAWLAEALQRTDQTWVPDDCELSYWVERTMGLLLTDVNCTDLGQSTTEWRWHTLLGGYSLAGWLACRRDSLSLDPAMDVSSLPVHIAITAYLSQADLRARVRLHNRTQPFHYVLDVYRDPIPLDAALQLQTVLERLDSRVRQLLHDWPGQPSLIRLLTLRRRLEGFRVSDPLIKFLTGLEMVWQEILEWEKNAAKHVSLMEHCKAVCDLLIEWRKMELNLFTRTDKDGIVHVTKWGDYAHFWSVKCNVDRCKKNIHKQVRNWEAVLRRPVRPLFEAAIAVPRLESLSSLVAPDVPLLPTSLISNSKDRWPSVGDLQWLCAEQPQGHSPPNLLRRLPTLLKRFHRHLERLQTGAPVAKWTQCLLTGMRTWIQLVSELENSTRHLESTCPPAHRLRQLHAAGTKSATRNPEPNDLDDVRKWHQQFTALQQQKRLVLAQWLKVASARSQPCGYVSREMNQFETSLELNDSRLSDFEKSPVEAEEEEEEDSAEIISFDGDALPQLGLSYRRGQRHTQTGSMTEFLVHIQGNPWMQVSSHVLQTVQEGPGSIAESSAEKVFDHNTRHLAVTTCQRLARLIALRAGLPRTPGPPDATPETVSAIIGELGGPANLARLVGLADDLLNQCTTAMGVCSHVDSMAKEFSQRIDACYASLYDILVATDGVDKLERDEIQAPVCIPFGSDKTVLHRIKASIHTVGQLVQDIVHLSSTFWKACSQQSLAHPSKNLTDLCEVFGSETWDSMIQTHLSSSVDAFGPLCMRMERHVTQLDTVAADIRNSVSSMLSSHTFLLTPCWIQWYSQLDTSVNNFLTVIDEMMAECARSDFRFTVLDQQLSCVSSRIRAELGLISCNLSSAQQTYTVDLPSISSHGDDTQYEVLANNLIKSVLSTMETLYRADRQINMTEKDTNEKSQIELLNQYAQTTCRACEINLKHVSKYLSRLCLQLEQSDPSIFSVRLRLLRSVFPLIDALMQSVQLRSVQFWQLLDSWARLAECFLRVTGRLLTDGFCRPAGLDRSASGTDCCTPTDNQTGQTQEASGGGTSLTAEGVDTTGAKDVSNELECQEQIEGLMNDSKQDSEQTNQDQERRGGESDGIEMPDDNFQGEFEDSDLIQDEKMDESLDEASGDELDDRMGGTGGQSDGLSKEMWASEDEDDRVDHTENGKSSANQEEESGGVEERDADKNDCSTGDDSELQNRDKPKRIDETEDTAKKNPDELPSEFQEPSSDKRLRSKKSSQDTMTVAGDEGHTDSPDDDLVPEPKSDVDADDSSMKGDAILAELESRRLEEENTREPEDMPSDLLDQSVDDTNDNDDVTDVRDESTPEEDVHADKLLSDNQLDELMENEQEGKDTVESFHYQPAAGDLTTKSEVPNELDCSQSHSDAWESSDHTNNAPMDTSEQQAGYQRTSSSQYGNEGVTPDQFKTPENVGANTQTRPKRRAQCGPRPTSDNRTQDSSADRPIRGAEVMDTDESTKPQKATDQDSSGETNHHLYQHVTPEDADMDGDEKSPESHVVDSANKRQQECQGRPLSPNSPDTDVGRESEDANDEVDAIPTDVTDPTQPLNLLPSQKSCVDPVSKGNTGSDSATLPDAELDLIATLGAQRPPDSFICTRPEAVVQIAPPRSVEQLLMDTSMPDNQYAITPVSSDTAREALSEWLACTQRSVDLARQLCESLRLVLEPTKAARMRGDYRTGKRINMRKIIPYLASQFRKDKIWLRRSQPSQREYRILIAVDDSSSMSDNLCRQMTFDALATVVTALNLLEVGRIGICSFGESVRVLHGLQDTWVSNAGPNVLARFTFQQSRTSLVQLLHSAIKMVMHTCSGSTSSGTVPSQLLLILSDGVFSEDPQEPNVQAAVRLARDARLFPVCVILDDVRKKHSIFDLRRYTSAGKLTPYMDTFPLPFYVVLRDVTALPNLLSDALRQWFELEASFGR</sequence>
<dbReference type="GO" id="GO:0000055">
    <property type="term" value="P:ribosomal large subunit export from nucleus"/>
    <property type="evidence" value="ECO:0007669"/>
    <property type="project" value="TreeGrafter"/>
</dbReference>
<dbReference type="OrthoDB" id="422220at2759"/>
<feature type="domain" description="VWFA" evidence="11">
    <location>
        <begin position="4953"/>
        <end position="5147"/>
    </location>
</feature>
<dbReference type="GO" id="GO:0016887">
    <property type="term" value="F:ATP hydrolysis activity"/>
    <property type="evidence" value="ECO:0007669"/>
    <property type="project" value="InterPro"/>
</dbReference>
<organism evidence="12 13">
    <name type="scientific">Paragonimus heterotremus</name>
    <dbReference type="NCBI Taxonomy" id="100268"/>
    <lineage>
        <taxon>Eukaryota</taxon>
        <taxon>Metazoa</taxon>
        <taxon>Spiralia</taxon>
        <taxon>Lophotrochozoa</taxon>
        <taxon>Platyhelminthes</taxon>
        <taxon>Trematoda</taxon>
        <taxon>Digenea</taxon>
        <taxon>Plagiorchiida</taxon>
        <taxon>Troglotremata</taxon>
        <taxon>Troglotrematidae</taxon>
        <taxon>Paragonimus</taxon>
    </lineage>
</organism>
<dbReference type="FunFam" id="3.40.50.300:FF:001887">
    <property type="entry name" value="Midasin"/>
    <property type="match status" value="1"/>
</dbReference>
<dbReference type="InterPro" id="IPR027417">
    <property type="entry name" value="P-loop_NTPase"/>
</dbReference>
<proteinExistence type="inferred from homology"/>
<dbReference type="Pfam" id="PF17865">
    <property type="entry name" value="AAA_lid_5"/>
    <property type="match status" value="1"/>
</dbReference>
<protein>
    <recommendedName>
        <fullName evidence="4 9">Midasin</fullName>
    </recommendedName>
</protein>
<evidence type="ECO:0000313" key="12">
    <source>
        <dbReference type="EMBL" id="KAF5403822.1"/>
    </source>
</evidence>
<name>A0A8J4X1T8_9TREM</name>
<evidence type="ECO:0000256" key="3">
    <source>
        <dbReference type="ARBA" id="ARBA00007188"/>
    </source>
</evidence>
<keyword evidence="8 9" id="KW-0539">Nucleus</keyword>
<evidence type="ECO:0000259" key="11">
    <source>
        <dbReference type="PROSITE" id="PS50234"/>
    </source>
</evidence>
<dbReference type="Proteomes" id="UP000748531">
    <property type="component" value="Unassembled WGS sequence"/>
</dbReference>
<dbReference type="FunFam" id="3.40.50.300:FF:000142">
    <property type="entry name" value="Midasin"/>
    <property type="match status" value="1"/>
</dbReference>
<dbReference type="PANTHER" id="PTHR48103">
    <property type="entry name" value="MIDASIN-RELATED"/>
    <property type="match status" value="1"/>
</dbReference>
<evidence type="ECO:0000256" key="10">
    <source>
        <dbReference type="SAM" id="MobiDB-lite"/>
    </source>
</evidence>
<dbReference type="SUPFAM" id="SSF53300">
    <property type="entry name" value="vWA-like"/>
    <property type="match status" value="1"/>
</dbReference>
<keyword evidence="13" id="KW-1185">Reference proteome</keyword>
<dbReference type="InterPro" id="IPR012099">
    <property type="entry name" value="Midasin"/>
</dbReference>
<feature type="region of interest" description="Disordered" evidence="10">
    <location>
        <begin position="3701"/>
        <end position="3720"/>
    </location>
</feature>
<dbReference type="InterPro" id="IPR036465">
    <property type="entry name" value="vWFA_dom_sf"/>
</dbReference>
<dbReference type="EMBL" id="LUCH01001023">
    <property type="protein sequence ID" value="KAF5403822.1"/>
    <property type="molecule type" value="Genomic_DNA"/>
</dbReference>
<dbReference type="GO" id="GO:0030687">
    <property type="term" value="C:preribosome, large subunit precursor"/>
    <property type="evidence" value="ECO:0007669"/>
    <property type="project" value="TreeGrafter"/>
</dbReference>
<dbReference type="InterPro" id="IPR041190">
    <property type="entry name" value="Midasin_AAA_lid_5"/>
</dbReference>
<comment type="similarity">
    <text evidence="3 9">Belongs to the midasin family.</text>
</comment>
<evidence type="ECO:0000256" key="4">
    <source>
        <dbReference type="ARBA" id="ARBA00017143"/>
    </source>
</evidence>
<dbReference type="InterPro" id="IPR003593">
    <property type="entry name" value="AAA+_ATPase"/>
</dbReference>
<dbReference type="Gene3D" id="3.40.50.410">
    <property type="entry name" value="von Willebrand factor, type A domain"/>
    <property type="match status" value="1"/>
</dbReference>
<feature type="compositionally biased region" description="Polar residues" evidence="10">
    <location>
        <begin position="4591"/>
        <end position="4607"/>
    </location>
</feature>
<feature type="compositionally biased region" description="Basic and acidic residues" evidence="10">
    <location>
        <begin position="4731"/>
        <end position="4748"/>
    </location>
</feature>
<evidence type="ECO:0000256" key="2">
    <source>
        <dbReference type="ARBA" id="ARBA00004642"/>
    </source>
</evidence>
<dbReference type="Pfam" id="PF07728">
    <property type="entry name" value="AAA_5"/>
    <property type="match status" value="7"/>
</dbReference>
<keyword evidence="7 9" id="KW-0143">Chaperone</keyword>
<dbReference type="GO" id="GO:0005524">
    <property type="term" value="F:ATP binding"/>
    <property type="evidence" value="ECO:0007669"/>
    <property type="project" value="UniProtKB-KW"/>
</dbReference>
<feature type="compositionally biased region" description="Acidic residues" evidence="10">
    <location>
        <begin position="4346"/>
        <end position="4356"/>
    </location>
</feature>
<dbReference type="PANTHER" id="PTHR48103:SF2">
    <property type="entry name" value="MIDASIN"/>
    <property type="match status" value="1"/>
</dbReference>
<dbReference type="PROSITE" id="PS50234">
    <property type="entry name" value="VWFA"/>
    <property type="match status" value="1"/>
</dbReference>
<dbReference type="InterPro" id="IPR040848">
    <property type="entry name" value="AAA_lid_7"/>
</dbReference>
<dbReference type="GO" id="GO:0005654">
    <property type="term" value="C:nucleoplasm"/>
    <property type="evidence" value="ECO:0007669"/>
    <property type="project" value="UniProtKB-SubCell"/>
</dbReference>
<evidence type="ECO:0000256" key="1">
    <source>
        <dbReference type="ARBA" id="ARBA00004604"/>
    </source>
</evidence>
<evidence type="ECO:0000256" key="7">
    <source>
        <dbReference type="ARBA" id="ARBA00023186"/>
    </source>
</evidence>
<evidence type="ECO:0000256" key="8">
    <source>
        <dbReference type="ARBA" id="ARBA00023242"/>
    </source>
</evidence>
<feature type="compositionally biased region" description="Acidic residues" evidence="10">
    <location>
        <begin position="4530"/>
        <end position="4540"/>
    </location>
</feature>
<dbReference type="InterPro" id="IPR002035">
    <property type="entry name" value="VWF_A"/>
</dbReference>
<feature type="compositionally biased region" description="Basic and acidic residues" evidence="10">
    <location>
        <begin position="4506"/>
        <end position="4520"/>
    </location>
</feature>
<gene>
    <name evidence="12" type="ORF">PHET_02306</name>
</gene>
<dbReference type="InterPro" id="IPR011704">
    <property type="entry name" value="ATPase_dyneun-rel_AAA"/>
</dbReference>
<feature type="region of interest" description="Disordered" evidence="10">
    <location>
        <begin position="4242"/>
        <end position="4283"/>
    </location>
</feature>
<dbReference type="SMART" id="SM00382">
    <property type="entry name" value="AAA"/>
    <property type="match status" value="5"/>
</dbReference>
<dbReference type="CDD" id="cd00009">
    <property type="entry name" value="AAA"/>
    <property type="match status" value="1"/>
</dbReference>
<comment type="function">
    <text evidence="9">Nuclear chaperone required for maturation and nuclear export of pre-60S ribosome subunits.</text>
</comment>
<accession>A0A8J4X1T8</accession>
<feature type="compositionally biased region" description="Basic and acidic residues" evidence="10">
    <location>
        <begin position="4697"/>
        <end position="4706"/>
    </location>
</feature>
<feature type="compositionally biased region" description="Basic and acidic residues" evidence="10">
    <location>
        <begin position="4541"/>
        <end position="4559"/>
    </location>
</feature>
<evidence type="ECO:0000256" key="5">
    <source>
        <dbReference type="ARBA" id="ARBA00022741"/>
    </source>
</evidence>
<comment type="caution">
    <text evidence="12">The sequence shown here is derived from an EMBL/GenBank/DDBJ whole genome shotgun (WGS) entry which is preliminary data.</text>
</comment>
<feature type="compositionally biased region" description="Basic and acidic residues" evidence="10">
    <location>
        <begin position="4402"/>
        <end position="4411"/>
    </location>
</feature>
<dbReference type="Gene3D" id="3.40.50.300">
    <property type="entry name" value="P-loop containing nucleotide triphosphate hydrolases"/>
    <property type="match status" value="6"/>
</dbReference>
<dbReference type="FunFam" id="3.40.50.300:FF:001384">
    <property type="entry name" value="Midasin"/>
    <property type="match status" value="1"/>
</dbReference>
<dbReference type="PIRSF" id="PIRSF010340">
    <property type="entry name" value="Midasin"/>
    <property type="match status" value="1"/>
</dbReference>
<keyword evidence="6 9" id="KW-0067">ATP-binding</keyword>
<comment type="subcellular location">
    <subcellularLocation>
        <location evidence="1">Nucleus</location>
        <location evidence="1">Nucleolus</location>
    </subcellularLocation>
    <subcellularLocation>
        <location evidence="2">Nucleus</location>
        <location evidence="2">Nucleoplasm</location>
    </subcellularLocation>
</comment>
<evidence type="ECO:0000256" key="6">
    <source>
        <dbReference type="ARBA" id="ARBA00022840"/>
    </source>
</evidence>
<feature type="compositionally biased region" description="Basic and acidic residues" evidence="10">
    <location>
        <begin position="4420"/>
        <end position="4441"/>
    </location>
</feature>
<reference evidence="12" key="1">
    <citation type="submission" date="2019-05" db="EMBL/GenBank/DDBJ databases">
        <title>Annotation for the trematode Paragonimus heterotremus.</title>
        <authorList>
            <person name="Choi Y.-J."/>
        </authorList>
    </citation>
    <scope>NUCLEOTIDE SEQUENCE</scope>
    <source>
        <strain evidence="12">LC</strain>
    </source>
</reference>
<feature type="compositionally biased region" description="Polar residues" evidence="10">
    <location>
        <begin position="4783"/>
        <end position="4797"/>
    </location>
</feature>
<dbReference type="Pfam" id="PF17867">
    <property type="entry name" value="AAA_lid_7"/>
    <property type="match status" value="3"/>
</dbReference>
<dbReference type="GO" id="GO:0005730">
    <property type="term" value="C:nucleolus"/>
    <property type="evidence" value="ECO:0007669"/>
    <property type="project" value="UniProtKB-SubCell"/>
</dbReference>
<dbReference type="GO" id="GO:0000027">
    <property type="term" value="P:ribosomal large subunit assembly"/>
    <property type="evidence" value="ECO:0007669"/>
    <property type="project" value="InterPro"/>
</dbReference>
<feature type="compositionally biased region" description="Basic and acidic residues" evidence="10">
    <location>
        <begin position="4300"/>
        <end position="4317"/>
    </location>
</feature>
<dbReference type="SUPFAM" id="SSF52540">
    <property type="entry name" value="P-loop containing nucleoside triphosphate hydrolases"/>
    <property type="match status" value="6"/>
</dbReference>
<feature type="compositionally biased region" description="Polar residues" evidence="10">
    <location>
        <begin position="4244"/>
        <end position="4263"/>
    </location>
</feature>
<feature type="compositionally biased region" description="Polar residues" evidence="10">
    <location>
        <begin position="4615"/>
        <end position="4639"/>
    </location>
</feature>